<dbReference type="Gene3D" id="3.90.320.10">
    <property type="match status" value="1"/>
</dbReference>
<dbReference type="InterPro" id="IPR011604">
    <property type="entry name" value="PDDEXK-like_dom_sf"/>
</dbReference>
<proteinExistence type="predicted"/>
<sequence length="255" mass="27970">MLDFNPRPSMAERINALVDVALIAERKATPRRTYLGASRLGHACERALQFEFAGAPKDEGSDFGGQTLRIFEIGHQLEDLAIRWLRAAGLDLYTRKGNRPDGEQFSFSVAGGRIRGHVDGVIAAAPAALGLRTPALWECKTMNAKNWRACVKDGVAVSKPVYAAQIAIYQAYMEPSVPGISSAPALFTAINKDTAELHHEQVAFDADLAQRMSDRAVRILQATDAGELLPRIAANRDFFECRFCVHAERCWSLAA</sequence>
<dbReference type="AlphaFoldDB" id="A0A0M6XVQ9"/>
<gene>
    <name evidence="1" type="ORF">JAN5088_03179</name>
</gene>
<evidence type="ECO:0008006" key="3">
    <source>
        <dbReference type="Google" id="ProtNLM"/>
    </source>
</evidence>
<protein>
    <recommendedName>
        <fullName evidence="3">PD-(D/E)XK nuclease superfamily protein</fullName>
    </recommendedName>
</protein>
<accession>A0A0M6XVQ9</accession>
<dbReference type="Proteomes" id="UP000048908">
    <property type="component" value="Unassembled WGS sequence"/>
</dbReference>
<organism evidence="1 2">
    <name type="scientific">Jannaschia rubra</name>
    <dbReference type="NCBI Taxonomy" id="282197"/>
    <lineage>
        <taxon>Bacteria</taxon>
        <taxon>Pseudomonadati</taxon>
        <taxon>Pseudomonadota</taxon>
        <taxon>Alphaproteobacteria</taxon>
        <taxon>Rhodobacterales</taxon>
        <taxon>Roseobacteraceae</taxon>
        <taxon>Jannaschia</taxon>
    </lineage>
</organism>
<reference evidence="1 2" key="1">
    <citation type="submission" date="2015-07" db="EMBL/GenBank/DDBJ databases">
        <authorList>
            <person name="Noorani M."/>
        </authorList>
    </citation>
    <scope>NUCLEOTIDE SEQUENCE [LARGE SCALE GENOMIC DNA]</scope>
    <source>
        <strain evidence="1 2">CECT 5088</strain>
    </source>
</reference>
<dbReference type="OrthoDB" id="1982at2"/>
<dbReference type="STRING" id="282197.SAMN04488517_10852"/>
<name>A0A0M6XVQ9_9RHOB</name>
<dbReference type="EMBL" id="CXPG01000021">
    <property type="protein sequence ID" value="CTQ34383.1"/>
    <property type="molecule type" value="Genomic_DNA"/>
</dbReference>
<evidence type="ECO:0000313" key="1">
    <source>
        <dbReference type="EMBL" id="CTQ34383.1"/>
    </source>
</evidence>
<evidence type="ECO:0000313" key="2">
    <source>
        <dbReference type="Proteomes" id="UP000048908"/>
    </source>
</evidence>
<keyword evidence="2" id="KW-1185">Reference proteome</keyword>